<reference evidence="2 3" key="1">
    <citation type="journal article" date="2018" name="IMA Fungus">
        <title>IMA Genome-F 9: Draft genome sequence of Annulohypoxylon stygium, Aspergillus mulundensis, Berkeleyomyces basicola (syn. Thielaviopsis basicola), Ceratocystis smalleyi, two Cercospora beticola strains, Coleophoma cylindrospora, Fusarium fracticaudum, Phialophora cf. hyalina, and Morchella septimelata.</title>
        <authorList>
            <person name="Wingfield B.D."/>
            <person name="Bills G.F."/>
            <person name="Dong Y."/>
            <person name="Huang W."/>
            <person name="Nel W.J."/>
            <person name="Swalarsk-Parry B.S."/>
            <person name="Vaghefi N."/>
            <person name="Wilken P.M."/>
            <person name="An Z."/>
            <person name="de Beer Z.W."/>
            <person name="De Vos L."/>
            <person name="Chen L."/>
            <person name="Duong T.A."/>
            <person name="Gao Y."/>
            <person name="Hammerbacher A."/>
            <person name="Kikkert J.R."/>
            <person name="Li Y."/>
            <person name="Li H."/>
            <person name="Li K."/>
            <person name="Li Q."/>
            <person name="Liu X."/>
            <person name="Ma X."/>
            <person name="Naidoo K."/>
            <person name="Pethybridge S.J."/>
            <person name="Sun J."/>
            <person name="Steenkamp E.T."/>
            <person name="van der Nest M.A."/>
            <person name="van Wyk S."/>
            <person name="Wingfield M.J."/>
            <person name="Xiong C."/>
            <person name="Yue Q."/>
            <person name="Zhang X."/>
        </authorList>
    </citation>
    <scope>NUCLEOTIDE SEQUENCE [LARGE SCALE GENOMIC DNA]</scope>
    <source>
        <strain evidence="2 3">BP6252</strain>
    </source>
</reference>
<keyword evidence="1" id="KW-0456">Lyase</keyword>
<evidence type="ECO:0000313" key="2">
    <source>
        <dbReference type="EMBL" id="RDW60533.1"/>
    </source>
</evidence>
<dbReference type="Pfam" id="PF01116">
    <property type="entry name" value="F_bP_aldolase"/>
    <property type="match status" value="1"/>
</dbReference>
<dbReference type="GO" id="GO:0006096">
    <property type="term" value="P:glycolytic process"/>
    <property type="evidence" value="ECO:0007669"/>
    <property type="project" value="UniProtKB-UniPathway"/>
</dbReference>
<dbReference type="UniPathway" id="UPA00109">
    <property type="reaction ID" value="UER00183"/>
</dbReference>
<comment type="pathway">
    <text evidence="1">Carbohydrate degradation; glycolysis; D-glyceraldehyde 3-phosphate and glycerone phosphate from D-glucose: step 4/4.</text>
</comment>
<comment type="cofactor">
    <cofactor evidence="1">
        <name>Zn(2+)</name>
        <dbReference type="ChEBI" id="CHEBI:29105"/>
    </cofactor>
    <text evidence="1">Binds 2 Zn(2+) ions per subunit. One is catalytic and the other provides a structural contribution.</text>
</comment>
<dbReference type="InterPro" id="IPR013785">
    <property type="entry name" value="Aldolase_TIM"/>
</dbReference>
<comment type="similarity">
    <text evidence="1">Belongs to the class II fructose-bisphosphate aldolase family.</text>
</comment>
<keyword evidence="1" id="KW-0324">Glycolysis</keyword>
<comment type="caution">
    <text evidence="2">The sequence shown here is derived from an EMBL/GenBank/DDBJ whole genome shotgun (WGS) entry which is preliminary data.</text>
</comment>
<dbReference type="AlphaFoldDB" id="A0A3D8QFD3"/>
<evidence type="ECO:0000313" key="3">
    <source>
        <dbReference type="Proteomes" id="UP000256645"/>
    </source>
</evidence>
<dbReference type="InterPro" id="IPR000771">
    <property type="entry name" value="FBA_II"/>
</dbReference>
<comment type="catalytic activity">
    <reaction evidence="1">
        <text>beta-D-fructose 1,6-bisphosphate = D-glyceraldehyde 3-phosphate + dihydroxyacetone phosphate</text>
        <dbReference type="Rhea" id="RHEA:14729"/>
        <dbReference type="ChEBI" id="CHEBI:32966"/>
        <dbReference type="ChEBI" id="CHEBI:57642"/>
        <dbReference type="ChEBI" id="CHEBI:59776"/>
        <dbReference type="EC" id="4.1.2.13"/>
    </reaction>
</comment>
<dbReference type="EC" id="4.1.2.13" evidence="1"/>
<dbReference type="EMBL" id="PDLM01000015">
    <property type="protein sequence ID" value="RDW60533.1"/>
    <property type="molecule type" value="Genomic_DNA"/>
</dbReference>
<comment type="function">
    <text evidence="1">Catalyzes the aldol condensation of dihydroxyacetone phosphate (DHAP or glycerone-phosphate) with glyceraldehyde 3-phosphate (G3P) to form fructose 1,6-bisphosphate (FBP) in gluconeogenesis and the reverse reaction in glycolysis.</text>
</comment>
<dbReference type="STRING" id="1849047.A0A3D8QFD3"/>
<keyword evidence="1" id="KW-0862">Zinc</keyword>
<dbReference type="GO" id="GO:0008270">
    <property type="term" value="F:zinc ion binding"/>
    <property type="evidence" value="ECO:0007669"/>
    <property type="project" value="UniProtKB-UniRule"/>
</dbReference>
<accession>A0A3D8QFD3</accession>
<evidence type="ECO:0000256" key="1">
    <source>
        <dbReference type="RuleBase" id="RU366023"/>
    </source>
</evidence>
<dbReference type="GO" id="GO:0004332">
    <property type="term" value="F:fructose-bisphosphate aldolase activity"/>
    <property type="evidence" value="ECO:0007669"/>
    <property type="project" value="UniProtKB-EC"/>
</dbReference>
<dbReference type="SUPFAM" id="SSF51569">
    <property type="entry name" value="Aldolase"/>
    <property type="match status" value="1"/>
</dbReference>
<name>A0A3D8QFD3_9HELO</name>
<keyword evidence="3" id="KW-1185">Reference proteome</keyword>
<proteinExistence type="inferred from homology"/>
<organism evidence="2 3">
    <name type="scientific">Coleophoma cylindrospora</name>
    <dbReference type="NCBI Taxonomy" id="1849047"/>
    <lineage>
        <taxon>Eukaryota</taxon>
        <taxon>Fungi</taxon>
        <taxon>Dikarya</taxon>
        <taxon>Ascomycota</taxon>
        <taxon>Pezizomycotina</taxon>
        <taxon>Leotiomycetes</taxon>
        <taxon>Helotiales</taxon>
        <taxon>Dermateaceae</taxon>
        <taxon>Coleophoma</taxon>
    </lineage>
</organism>
<protein>
    <recommendedName>
        <fullName evidence="1">Fructose-bisphosphate aldolase</fullName>
        <shortName evidence="1">FBP aldolase</shortName>
        <ecNumber evidence="1">4.1.2.13</ecNumber>
    </recommendedName>
</protein>
<sequence>MHRRRSLLASNRPTIPWALEYAGSSVVLAAANIAYSASVTVSLHLDHAQNSDLVRQFADTPDGFDGIMCDTSYYEKEDKAVENYMTCLGSA</sequence>
<dbReference type="Proteomes" id="UP000256645">
    <property type="component" value="Unassembled WGS sequence"/>
</dbReference>
<gene>
    <name evidence="2" type="ORF">BP6252_11916</name>
</gene>
<keyword evidence="1" id="KW-0479">Metal-binding</keyword>
<dbReference type="Gene3D" id="3.20.20.70">
    <property type="entry name" value="Aldolase class I"/>
    <property type="match status" value="1"/>
</dbReference>